<gene>
    <name evidence="1" type="ORF">NPIL_440171</name>
</gene>
<keyword evidence="2" id="KW-1185">Reference proteome</keyword>
<accession>A0A8X6QV47</accession>
<protein>
    <submittedName>
        <fullName evidence="1">Uncharacterized protein</fullName>
    </submittedName>
</protein>
<proteinExistence type="predicted"/>
<comment type="caution">
    <text evidence="1">The sequence shown here is derived from an EMBL/GenBank/DDBJ whole genome shotgun (WGS) entry which is preliminary data.</text>
</comment>
<dbReference type="AlphaFoldDB" id="A0A8X6QV47"/>
<dbReference type="Proteomes" id="UP000887013">
    <property type="component" value="Unassembled WGS sequence"/>
</dbReference>
<sequence length="108" mass="12429">MLIYIFVSYALNQGCPKTLSKCLHYANIGTVCVTDARSKAQFRGFQNSLPTIFPLKRITIVTLNRGDEDFGMCPYCNHKECHRWLATQGMSTVLHFPINPFITLEQRW</sequence>
<dbReference type="EMBL" id="BMAW01036674">
    <property type="protein sequence ID" value="GFU45019.1"/>
    <property type="molecule type" value="Genomic_DNA"/>
</dbReference>
<reference evidence="1" key="1">
    <citation type="submission" date="2020-08" db="EMBL/GenBank/DDBJ databases">
        <title>Multicomponent nature underlies the extraordinary mechanical properties of spider dragline silk.</title>
        <authorList>
            <person name="Kono N."/>
            <person name="Nakamura H."/>
            <person name="Mori M."/>
            <person name="Yoshida Y."/>
            <person name="Ohtoshi R."/>
            <person name="Malay A.D."/>
            <person name="Moran D.A.P."/>
            <person name="Tomita M."/>
            <person name="Numata K."/>
            <person name="Arakawa K."/>
        </authorList>
    </citation>
    <scope>NUCLEOTIDE SEQUENCE</scope>
</reference>
<organism evidence="1 2">
    <name type="scientific">Nephila pilipes</name>
    <name type="common">Giant wood spider</name>
    <name type="synonym">Nephila maculata</name>
    <dbReference type="NCBI Taxonomy" id="299642"/>
    <lineage>
        <taxon>Eukaryota</taxon>
        <taxon>Metazoa</taxon>
        <taxon>Ecdysozoa</taxon>
        <taxon>Arthropoda</taxon>
        <taxon>Chelicerata</taxon>
        <taxon>Arachnida</taxon>
        <taxon>Araneae</taxon>
        <taxon>Araneomorphae</taxon>
        <taxon>Entelegynae</taxon>
        <taxon>Araneoidea</taxon>
        <taxon>Nephilidae</taxon>
        <taxon>Nephila</taxon>
    </lineage>
</organism>
<name>A0A8X6QV47_NEPPI</name>
<dbReference type="OrthoDB" id="10308235at2759"/>
<evidence type="ECO:0000313" key="2">
    <source>
        <dbReference type="Proteomes" id="UP000887013"/>
    </source>
</evidence>
<evidence type="ECO:0000313" key="1">
    <source>
        <dbReference type="EMBL" id="GFU45019.1"/>
    </source>
</evidence>